<dbReference type="EMBL" id="VTEG01000001">
    <property type="protein sequence ID" value="TYS01339.1"/>
    <property type="molecule type" value="Genomic_DNA"/>
</dbReference>
<reference evidence="2 3" key="1">
    <citation type="submission" date="2019-08" db="EMBL/GenBank/DDBJ databases">
        <title>Bacillus genomes from the desert of Cuatro Cienegas, Coahuila.</title>
        <authorList>
            <person name="Olmedo-Alvarez G."/>
        </authorList>
    </citation>
    <scope>NUCLEOTIDE SEQUENCE [LARGE SCALE GENOMIC DNA]</scope>
    <source>
        <strain evidence="2 3">CH128b_4D</strain>
    </source>
</reference>
<comment type="caution">
    <text evidence="2">The sequence shown here is derived from an EMBL/GenBank/DDBJ whole genome shotgun (WGS) entry which is preliminary data.</text>
</comment>
<evidence type="ECO:0000313" key="3">
    <source>
        <dbReference type="Proteomes" id="UP000325182"/>
    </source>
</evidence>
<proteinExistence type="predicted"/>
<feature type="transmembrane region" description="Helical" evidence="1">
    <location>
        <begin position="6"/>
        <end position="24"/>
    </location>
</feature>
<feature type="transmembrane region" description="Helical" evidence="1">
    <location>
        <begin position="36"/>
        <end position="61"/>
    </location>
</feature>
<keyword evidence="1" id="KW-1133">Transmembrane helix</keyword>
<sequence>MLAFLNNLFELSAVILLLCSFYFYRKVKKMKRKGELTAFEGSILIIARAAIFLCAGSYLLLFLDRIS</sequence>
<dbReference type="Proteomes" id="UP000325182">
    <property type="component" value="Unassembled WGS sequence"/>
</dbReference>
<keyword evidence="1" id="KW-0812">Transmembrane</keyword>
<evidence type="ECO:0000256" key="1">
    <source>
        <dbReference type="SAM" id="Phobius"/>
    </source>
</evidence>
<keyword evidence="1" id="KW-0472">Membrane</keyword>
<name>A0A5D4MIW6_9BACI</name>
<accession>A0A5D4MIW6</accession>
<evidence type="ECO:0000313" key="2">
    <source>
        <dbReference type="EMBL" id="TYS01339.1"/>
    </source>
</evidence>
<dbReference type="AlphaFoldDB" id="A0A5D4MIW6"/>
<protein>
    <submittedName>
        <fullName evidence="2">Uncharacterized protein</fullName>
    </submittedName>
</protein>
<organism evidence="2 3">
    <name type="scientific">Rossellomorea vietnamensis</name>
    <dbReference type="NCBI Taxonomy" id="218284"/>
    <lineage>
        <taxon>Bacteria</taxon>
        <taxon>Bacillati</taxon>
        <taxon>Bacillota</taxon>
        <taxon>Bacilli</taxon>
        <taxon>Bacillales</taxon>
        <taxon>Bacillaceae</taxon>
        <taxon>Rossellomorea</taxon>
    </lineage>
</organism>
<gene>
    <name evidence="2" type="ORF">FZC84_01375</name>
</gene>